<reference evidence="1 2" key="1">
    <citation type="submission" date="2018-04" db="EMBL/GenBank/DDBJ databases">
        <title>Whole genome sequencing of Salmonella enterica.</title>
        <authorList>
            <person name="Bell R."/>
        </authorList>
    </citation>
    <scope>NUCLEOTIDE SEQUENCE [LARGE SCALE GENOMIC DNA]</scope>
    <source>
        <strain evidence="1 2">CFSAN058603</strain>
    </source>
</reference>
<name>A0A315GA43_SALET</name>
<evidence type="ECO:0000313" key="2">
    <source>
        <dbReference type="Proteomes" id="UP000250700"/>
    </source>
</evidence>
<proteinExistence type="predicted"/>
<evidence type="ECO:0000313" key="1">
    <source>
        <dbReference type="EMBL" id="PUF82734.1"/>
    </source>
</evidence>
<sequence>MPIKACFAFYNLYILKAEQSQSNACPGAFGFTLIKQKRPDSMAETALAFRPYRRHDLTRLGCGVA</sequence>
<comment type="caution">
    <text evidence="1">The sequence shown here is derived from an EMBL/GenBank/DDBJ whole genome shotgun (WGS) entry which is preliminary data.</text>
</comment>
<dbReference type="AlphaFoldDB" id="A0A315GA43"/>
<accession>A0A315GA43</accession>
<dbReference type="EMBL" id="QARU01000001">
    <property type="protein sequence ID" value="PUF82734.1"/>
    <property type="molecule type" value="Genomic_DNA"/>
</dbReference>
<protein>
    <submittedName>
        <fullName evidence="1">Uncharacterized protein</fullName>
    </submittedName>
</protein>
<dbReference type="Proteomes" id="UP000250700">
    <property type="component" value="Unassembled WGS sequence"/>
</dbReference>
<organism evidence="1 2">
    <name type="scientific">Salmonella enterica I</name>
    <dbReference type="NCBI Taxonomy" id="59201"/>
    <lineage>
        <taxon>Bacteria</taxon>
        <taxon>Pseudomonadati</taxon>
        <taxon>Pseudomonadota</taxon>
        <taxon>Gammaproteobacteria</taxon>
        <taxon>Enterobacterales</taxon>
        <taxon>Enterobacteriaceae</taxon>
        <taxon>Salmonella</taxon>
    </lineage>
</organism>
<gene>
    <name evidence="1" type="ORF">DAX91_02795</name>
</gene>